<comment type="caution">
    <text evidence="2">The sequence shown here is derived from an EMBL/GenBank/DDBJ whole genome shotgun (WGS) entry which is preliminary data.</text>
</comment>
<keyword evidence="1" id="KW-0812">Transmembrane</keyword>
<dbReference type="RefSeq" id="WP_190435541.1">
    <property type="nucleotide sequence ID" value="NZ_JAMPKM010000005.1"/>
</dbReference>
<dbReference type="Proteomes" id="UP001464891">
    <property type="component" value="Unassembled WGS sequence"/>
</dbReference>
<feature type="transmembrane region" description="Helical" evidence="1">
    <location>
        <begin position="126"/>
        <end position="147"/>
    </location>
</feature>
<reference evidence="2 3" key="1">
    <citation type="submission" date="2022-04" db="EMBL/GenBank/DDBJ databases">
        <title>Positive selection, recombination, and allopatry shape intraspecific diversity of widespread and dominant cyanobacteria.</title>
        <authorList>
            <person name="Wei J."/>
            <person name="Shu W."/>
            <person name="Hu C."/>
        </authorList>
    </citation>
    <scope>NUCLEOTIDE SEQUENCE [LARGE SCALE GENOMIC DNA]</scope>
    <source>
        <strain evidence="2 3">GB2-A4</strain>
    </source>
</reference>
<accession>A0ABV0J6U1</accession>
<gene>
    <name evidence="2" type="ORF">NC998_10355</name>
</gene>
<keyword evidence="1" id="KW-0472">Membrane</keyword>
<dbReference type="EMBL" id="JAMPKM010000005">
    <property type="protein sequence ID" value="MEP0817496.1"/>
    <property type="molecule type" value="Genomic_DNA"/>
</dbReference>
<proteinExistence type="predicted"/>
<keyword evidence="3" id="KW-1185">Reference proteome</keyword>
<feature type="transmembrane region" description="Helical" evidence="1">
    <location>
        <begin position="98"/>
        <end position="120"/>
    </location>
</feature>
<evidence type="ECO:0000256" key="1">
    <source>
        <dbReference type="SAM" id="Phobius"/>
    </source>
</evidence>
<evidence type="ECO:0000313" key="3">
    <source>
        <dbReference type="Proteomes" id="UP001464891"/>
    </source>
</evidence>
<organism evidence="2 3">
    <name type="scientific">Trichocoleus desertorum GB2-A4</name>
    <dbReference type="NCBI Taxonomy" id="2933944"/>
    <lineage>
        <taxon>Bacteria</taxon>
        <taxon>Bacillati</taxon>
        <taxon>Cyanobacteriota</taxon>
        <taxon>Cyanophyceae</taxon>
        <taxon>Leptolyngbyales</taxon>
        <taxon>Trichocoleusaceae</taxon>
        <taxon>Trichocoleus</taxon>
    </lineage>
</organism>
<evidence type="ECO:0000313" key="2">
    <source>
        <dbReference type="EMBL" id="MEP0817496.1"/>
    </source>
</evidence>
<sequence length="157" mass="16775">MRFTVLTTLLLLSAVILAASFLPWASLQSDALIDPNIPPPENLNLPAKLGLASGAFAGSSDTFTAWQGGFRLGIYAIPNWIVVLGGLLIPLGAYKPVLGIVAALFGLIHLTIFAVTMHSFGAQFGIGYIAALVAYLAALILLIQRFYRDRRSFPSSN</sequence>
<protein>
    <submittedName>
        <fullName evidence="2">Uncharacterized protein</fullName>
    </submittedName>
</protein>
<feature type="transmembrane region" description="Helical" evidence="1">
    <location>
        <begin position="72"/>
        <end position="91"/>
    </location>
</feature>
<name>A0ABV0J6U1_9CYAN</name>
<keyword evidence="1" id="KW-1133">Transmembrane helix</keyword>